<dbReference type="Gene3D" id="1.20.5.300">
    <property type="match status" value="1"/>
</dbReference>
<dbReference type="PANTHER" id="PTHR36508:SF1">
    <property type="entry name" value="PROTEIN SLYX"/>
    <property type="match status" value="1"/>
</dbReference>
<evidence type="ECO:0000313" key="3">
    <source>
        <dbReference type="EMBL" id="VVE00124.1"/>
    </source>
</evidence>
<dbReference type="Pfam" id="PF04102">
    <property type="entry name" value="SlyX"/>
    <property type="match status" value="1"/>
</dbReference>
<dbReference type="AlphaFoldDB" id="A0A5E4UKA6"/>
<name>A0A5E4UKA6_9BURK</name>
<feature type="compositionally biased region" description="Basic and acidic residues" evidence="2">
    <location>
        <begin position="60"/>
        <end position="70"/>
    </location>
</feature>
<evidence type="ECO:0000313" key="4">
    <source>
        <dbReference type="Proteomes" id="UP000414233"/>
    </source>
</evidence>
<protein>
    <submittedName>
        <fullName evidence="3">Protein SlyX</fullName>
    </submittedName>
</protein>
<dbReference type="Proteomes" id="UP000414233">
    <property type="component" value="Unassembled WGS sequence"/>
</dbReference>
<dbReference type="RefSeq" id="WP_150696922.1">
    <property type="nucleotide sequence ID" value="NZ_CABPRZ010000007.1"/>
</dbReference>
<reference evidence="3 4" key="1">
    <citation type="submission" date="2019-08" db="EMBL/GenBank/DDBJ databases">
        <authorList>
            <person name="Peeters C."/>
        </authorList>
    </citation>
    <scope>NUCLEOTIDE SEQUENCE [LARGE SCALE GENOMIC DNA]</scope>
    <source>
        <strain evidence="3 4">LMG 30175</strain>
    </source>
</reference>
<dbReference type="PANTHER" id="PTHR36508">
    <property type="entry name" value="PROTEIN SLYX"/>
    <property type="match status" value="1"/>
</dbReference>
<evidence type="ECO:0000256" key="1">
    <source>
        <dbReference type="SAM" id="Coils"/>
    </source>
</evidence>
<dbReference type="InterPro" id="IPR007236">
    <property type="entry name" value="SlyX"/>
</dbReference>
<keyword evidence="4" id="KW-1185">Reference proteome</keyword>
<dbReference type="EMBL" id="CABPRZ010000007">
    <property type="protein sequence ID" value="VVE00124.1"/>
    <property type="molecule type" value="Genomic_DNA"/>
</dbReference>
<sequence>MESRLTELEIKVAFQEDLLDTLNEIVTRQQQQIELLQKQFQALYQQVQSGASAGGAGADADPRHEIPPHY</sequence>
<keyword evidence="1" id="KW-0175">Coiled coil</keyword>
<feature type="coiled-coil region" evidence="1">
    <location>
        <begin position="5"/>
        <end position="46"/>
    </location>
</feature>
<proteinExistence type="predicted"/>
<gene>
    <name evidence="3" type="primary">slyX</name>
    <name evidence="3" type="ORF">PTE30175_02010</name>
</gene>
<evidence type="ECO:0000256" key="2">
    <source>
        <dbReference type="SAM" id="MobiDB-lite"/>
    </source>
</evidence>
<feature type="region of interest" description="Disordered" evidence="2">
    <location>
        <begin position="51"/>
        <end position="70"/>
    </location>
</feature>
<organism evidence="3 4">
    <name type="scientific">Pandoraea terrae</name>
    <dbReference type="NCBI Taxonomy" id="1537710"/>
    <lineage>
        <taxon>Bacteria</taxon>
        <taxon>Pseudomonadati</taxon>
        <taxon>Pseudomonadota</taxon>
        <taxon>Betaproteobacteria</taxon>
        <taxon>Burkholderiales</taxon>
        <taxon>Burkholderiaceae</taxon>
        <taxon>Pandoraea</taxon>
    </lineage>
</organism>
<accession>A0A5E4UKA6</accession>
<dbReference type="NCBIfam" id="NF003316">
    <property type="entry name" value="PRK04325.1"/>
    <property type="match status" value="1"/>
</dbReference>